<dbReference type="InterPro" id="IPR007838">
    <property type="entry name" value="Cell_div_ZapA-like"/>
</dbReference>
<keyword evidence="5" id="KW-0717">Septation</keyword>
<evidence type="ECO:0000256" key="6">
    <source>
        <dbReference type="ARBA" id="ARBA00023306"/>
    </source>
</evidence>
<dbReference type="HOGENOM" id="CLU_124491_0_0_9"/>
<dbReference type="GO" id="GO:0032153">
    <property type="term" value="C:cell division site"/>
    <property type="evidence" value="ECO:0007669"/>
    <property type="project" value="TreeGrafter"/>
</dbReference>
<dbReference type="GO" id="GO:0000921">
    <property type="term" value="P:septin ring assembly"/>
    <property type="evidence" value="ECO:0007669"/>
    <property type="project" value="TreeGrafter"/>
</dbReference>
<dbReference type="PANTHER" id="PTHR34981:SF1">
    <property type="entry name" value="CELL DIVISION PROTEIN ZAPA"/>
    <property type="match status" value="1"/>
</dbReference>
<evidence type="ECO:0000256" key="10">
    <source>
        <dbReference type="SAM" id="MobiDB-lite"/>
    </source>
</evidence>
<name>K6QC18_9FIRM</name>
<dbReference type="GO" id="GO:0000917">
    <property type="term" value="P:division septum assembly"/>
    <property type="evidence" value="ECO:0007669"/>
    <property type="project" value="UniProtKB-KW"/>
</dbReference>
<evidence type="ECO:0000256" key="2">
    <source>
        <dbReference type="ARBA" id="ARBA00015195"/>
    </source>
</evidence>
<keyword evidence="6" id="KW-0131">Cell cycle</keyword>
<dbReference type="GO" id="GO:0030428">
    <property type="term" value="C:cell septum"/>
    <property type="evidence" value="ECO:0007669"/>
    <property type="project" value="TreeGrafter"/>
</dbReference>
<dbReference type="GO" id="GO:0043093">
    <property type="term" value="P:FtsZ-dependent cytokinesis"/>
    <property type="evidence" value="ECO:0007669"/>
    <property type="project" value="TreeGrafter"/>
</dbReference>
<sequence length="176" mass="18125">MRDVPPAGGQDEGTTHRVTVRIFGEEYVLRGEARPAYMERLADMVDRRMNEIAKRHPRLGITRIAVLAAINLADELTKLEEQYQRVLGMLEREWDRRKRELNGRSSGQGARTAAPGATGGSGGVPAGPGSGGAPGSTAAAGQGLPAGGSAAGPGGPATGRPDGSWSGGASPAGDDR</sequence>
<feature type="compositionally biased region" description="Gly residues" evidence="10">
    <location>
        <begin position="144"/>
        <end position="157"/>
    </location>
</feature>
<dbReference type="GO" id="GO:0005829">
    <property type="term" value="C:cytosol"/>
    <property type="evidence" value="ECO:0007669"/>
    <property type="project" value="TreeGrafter"/>
</dbReference>
<evidence type="ECO:0000256" key="9">
    <source>
        <dbReference type="ARBA" id="ARBA00033158"/>
    </source>
</evidence>
<dbReference type="Proteomes" id="UP000005710">
    <property type="component" value="Unassembled WGS sequence"/>
</dbReference>
<evidence type="ECO:0000256" key="5">
    <source>
        <dbReference type="ARBA" id="ARBA00023210"/>
    </source>
</evidence>
<evidence type="ECO:0000256" key="8">
    <source>
        <dbReference type="ARBA" id="ARBA00026068"/>
    </source>
</evidence>
<dbReference type="SUPFAM" id="SSF102829">
    <property type="entry name" value="Cell division protein ZapA-like"/>
    <property type="match status" value="1"/>
</dbReference>
<proteinExistence type="predicted"/>
<dbReference type="InterPro" id="IPR053712">
    <property type="entry name" value="Bac_CellDiv_Activator"/>
</dbReference>
<dbReference type="Gene3D" id="6.10.250.790">
    <property type="match status" value="1"/>
</dbReference>
<dbReference type="RefSeq" id="WP_006903968.1">
    <property type="nucleotide sequence ID" value="NZ_JH976535.1"/>
</dbReference>
<dbReference type="eggNOG" id="COG3027">
    <property type="taxonomic scope" value="Bacteria"/>
</dbReference>
<protein>
    <recommendedName>
        <fullName evidence="2">Cell division protein ZapA</fullName>
    </recommendedName>
    <alternativeName>
        <fullName evidence="9">Z ring-associated protein ZapA</fullName>
    </alternativeName>
</protein>
<dbReference type="PANTHER" id="PTHR34981">
    <property type="entry name" value="CELL DIVISION PROTEIN ZAPA"/>
    <property type="match status" value="1"/>
</dbReference>
<organism evidence="11 12">
    <name type="scientific">Thermaerobacter subterraneus DSM 13965</name>
    <dbReference type="NCBI Taxonomy" id="867903"/>
    <lineage>
        <taxon>Bacteria</taxon>
        <taxon>Bacillati</taxon>
        <taxon>Bacillota</taxon>
        <taxon>Clostridia</taxon>
        <taxon>Eubacteriales</taxon>
        <taxon>Clostridiales Family XVII. Incertae Sedis</taxon>
        <taxon>Thermaerobacter</taxon>
    </lineage>
</organism>
<keyword evidence="12" id="KW-1185">Reference proteome</keyword>
<feature type="compositionally biased region" description="Gly residues" evidence="10">
    <location>
        <begin position="117"/>
        <end position="134"/>
    </location>
</feature>
<comment type="caution">
    <text evidence="11">The sequence shown here is derived from an EMBL/GenBank/DDBJ whole genome shotgun (WGS) entry which is preliminary data.</text>
</comment>
<evidence type="ECO:0000313" key="12">
    <source>
        <dbReference type="Proteomes" id="UP000005710"/>
    </source>
</evidence>
<reference evidence="11" key="1">
    <citation type="submission" date="2010-10" db="EMBL/GenBank/DDBJ databases">
        <authorList>
            <consortium name="US DOE Joint Genome Institute (JGI-PGF)"/>
            <person name="Lucas S."/>
            <person name="Copeland A."/>
            <person name="Lapidus A."/>
            <person name="Bruce D."/>
            <person name="Goodwin L."/>
            <person name="Pitluck S."/>
            <person name="Kyrpides N."/>
            <person name="Mavromatis K."/>
            <person name="Detter J.C."/>
            <person name="Han C."/>
            <person name="Land M."/>
            <person name="Hauser L."/>
            <person name="Markowitz V."/>
            <person name="Cheng J.-F."/>
            <person name="Hugenholtz P."/>
            <person name="Woyke T."/>
            <person name="Wu D."/>
            <person name="Pukall R."/>
            <person name="Wahrenburg C."/>
            <person name="Brambilla E."/>
            <person name="Klenk H.-P."/>
            <person name="Eisen J.A."/>
        </authorList>
    </citation>
    <scope>NUCLEOTIDE SEQUENCE [LARGE SCALE GENOMIC DNA]</scope>
    <source>
        <strain evidence="11">DSM 13965</strain>
    </source>
</reference>
<dbReference type="Pfam" id="PF05164">
    <property type="entry name" value="ZapA"/>
    <property type="match status" value="1"/>
</dbReference>
<gene>
    <name evidence="11" type="ORF">ThesuDRAFT_01694</name>
</gene>
<evidence type="ECO:0000256" key="4">
    <source>
        <dbReference type="ARBA" id="ARBA00022618"/>
    </source>
</evidence>
<keyword evidence="3" id="KW-0963">Cytoplasm</keyword>
<comment type="subunit">
    <text evidence="8">Homodimer. Interacts with FtsZ.</text>
</comment>
<evidence type="ECO:0000313" key="11">
    <source>
        <dbReference type="EMBL" id="EKP93976.1"/>
    </source>
</evidence>
<comment type="function">
    <text evidence="7">Activator of cell division through the inhibition of FtsZ GTPase activity, therefore promoting FtsZ assembly into bundles of protofilaments necessary for the formation of the division Z ring. It is recruited early at mid-cell but it is not essential for cell division.</text>
</comment>
<dbReference type="STRING" id="867903.ThesuDRAFT_01694"/>
<keyword evidence="4" id="KW-0132">Cell division</keyword>
<dbReference type="InterPro" id="IPR036192">
    <property type="entry name" value="Cell_div_ZapA-like_sf"/>
</dbReference>
<evidence type="ECO:0000256" key="7">
    <source>
        <dbReference type="ARBA" id="ARBA00024910"/>
    </source>
</evidence>
<dbReference type="AlphaFoldDB" id="K6QC18"/>
<evidence type="ECO:0000256" key="1">
    <source>
        <dbReference type="ARBA" id="ARBA00004496"/>
    </source>
</evidence>
<evidence type="ECO:0000256" key="3">
    <source>
        <dbReference type="ARBA" id="ARBA00022490"/>
    </source>
</evidence>
<reference evidence="11" key="2">
    <citation type="submission" date="2012-10" db="EMBL/GenBank/DDBJ databases">
        <title>Improved high-quality draft of Thermaerobacter subterraneus C21, DSM 13965.</title>
        <authorList>
            <consortium name="DOE Joint Genome Institute"/>
            <person name="Eisen J."/>
            <person name="Huntemann M."/>
            <person name="Wei C.-L."/>
            <person name="Han J."/>
            <person name="Detter J.C."/>
            <person name="Han C."/>
            <person name="Tapia R."/>
            <person name="Chen A."/>
            <person name="Kyrpides N."/>
            <person name="Mavromatis K."/>
            <person name="Markowitz V."/>
            <person name="Szeto E."/>
            <person name="Ivanova N."/>
            <person name="Mikhailova N."/>
            <person name="Ovchinnikova G."/>
            <person name="Pagani I."/>
            <person name="Pati A."/>
            <person name="Goodwin L."/>
            <person name="Nordberg H.P."/>
            <person name="Cantor M.N."/>
            <person name="Hua S.X."/>
            <person name="Woyke T."/>
            <person name="Eisen J."/>
            <person name="Klenk H.-P."/>
        </authorList>
    </citation>
    <scope>NUCLEOTIDE SEQUENCE [LARGE SCALE GENOMIC DNA]</scope>
    <source>
        <strain evidence="11">DSM 13965</strain>
    </source>
</reference>
<comment type="subcellular location">
    <subcellularLocation>
        <location evidence="1">Cytoplasm</location>
    </subcellularLocation>
</comment>
<feature type="compositionally biased region" description="Low complexity" evidence="10">
    <location>
        <begin position="107"/>
        <end position="116"/>
    </location>
</feature>
<feature type="region of interest" description="Disordered" evidence="10">
    <location>
        <begin position="98"/>
        <end position="176"/>
    </location>
</feature>
<dbReference type="EMBL" id="AENY02000003">
    <property type="protein sequence ID" value="EKP93976.1"/>
    <property type="molecule type" value="Genomic_DNA"/>
</dbReference>
<accession>K6QC18</accession>